<dbReference type="InterPro" id="IPR023214">
    <property type="entry name" value="HAD_sf"/>
</dbReference>
<comment type="pathway">
    <text evidence="2">Organic acid metabolism; glycolate biosynthesis; glycolate from 2-phosphoglycolate: step 1/1.</text>
</comment>
<protein>
    <recommendedName>
        <fullName evidence="4">phosphoglycolate phosphatase</fullName>
        <ecNumber evidence="4">3.1.3.18</ecNumber>
    </recommendedName>
</protein>
<accession>A0ABM7U2X6</accession>
<dbReference type="InterPro" id="IPR023198">
    <property type="entry name" value="PGP-like_dom2"/>
</dbReference>
<dbReference type="EMBL" id="AP024959">
    <property type="protein sequence ID" value="BCZ85618.1"/>
    <property type="molecule type" value="Genomic_DNA"/>
</dbReference>
<dbReference type="Gene3D" id="3.40.50.1000">
    <property type="entry name" value="HAD superfamily/HAD-like"/>
    <property type="match status" value="1"/>
</dbReference>
<dbReference type="SFLD" id="SFLDS00003">
    <property type="entry name" value="Haloacid_Dehalogenase"/>
    <property type="match status" value="1"/>
</dbReference>
<dbReference type="Proteomes" id="UP001319874">
    <property type="component" value="Plasmid pPT365"/>
</dbReference>
<dbReference type="InterPro" id="IPR050155">
    <property type="entry name" value="HAD-like_hydrolase_sf"/>
</dbReference>
<evidence type="ECO:0000313" key="5">
    <source>
        <dbReference type="EMBL" id="BCZ85618.1"/>
    </source>
</evidence>
<dbReference type="InterPro" id="IPR041492">
    <property type="entry name" value="HAD_2"/>
</dbReference>
<sequence>MMRHCKATQLQGSAMIRLFIFDFDGTLADTHEAIVTCVEATFDAFGHARPPRVAVIEAIGAGLSMPDVMRHLHGPTLGIDSAERWTARYRSLYDTTGLRQTQLFPGVSAMLKRLREKGAHTAVVSNKGLKAVERALSHYGIRDDIDFVAGDHPGMPRKPDPAPYLRFVMPHFPGIAAAQTIVVGDTHTDIGFARAIGARACWARYGYGDPRRCEQLTPEHIIDKFEDLQTYIA</sequence>
<dbReference type="PANTHER" id="PTHR43434">
    <property type="entry name" value="PHOSPHOGLYCOLATE PHOSPHATASE"/>
    <property type="match status" value="1"/>
</dbReference>
<evidence type="ECO:0000256" key="3">
    <source>
        <dbReference type="ARBA" id="ARBA00006171"/>
    </source>
</evidence>
<dbReference type="InterPro" id="IPR036412">
    <property type="entry name" value="HAD-like_sf"/>
</dbReference>
<keyword evidence="5" id="KW-0378">Hydrolase</keyword>
<dbReference type="Pfam" id="PF13419">
    <property type="entry name" value="HAD_2"/>
    <property type="match status" value="1"/>
</dbReference>
<dbReference type="SFLD" id="SFLDG01129">
    <property type="entry name" value="C1.5:_HAD__Beta-PGM__Phosphata"/>
    <property type="match status" value="1"/>
</dbReference>
<evidence type="ECO:0000256" key="2">
    <source>
        <dbReference type="ARBA" id="ARBA00004818"/>
    </source>
</evidence>
<dbReference type="InterPro" id="IPR006439">
    <property type="entry name" value="HAD-SF_hydro_IA"/>
</dbReference>
<dbReference type="SUPFAM" id="SSF56784">
    <property type="entry name" value="HAD-like"/>
    <property type="match status" value="1"/>
</dbReference>
<keyword evidence="5" id="KW-0614">Plasmid</keyword>
<comment type="similarity">
    <text evidence="3">Belongs to the HAD-like hydrolase superfamily. CbbY/CbbZ/Gph/YieH family.</text>
</comment>
<evidence type="ECO:0000256" key="1">
    <source>
        <dbReference type="ARBA" id="ARBA00000830"/>
    </source>
</evidence>
<organism evidence="5 6">
    <name type="scientific">Paraburkholderia terrae</name>
    <dbReference type="NCBI Taxonomy" id="311230"/>
    <lineage>
        <taxon>Bacteria</taxon>
        <taxon>Pseudomonadati</taxon>
        <taxon>Pseudomonadota</taxon>
        <taxon>Betaproteobacteria</taxon>
        <taxon>Burkholderiales</taxon>
        <taxon>Burkholderiaceae</taxon>
        <taxon>Paraburkholderia</taxon>
    </lineage>
</organism>
<evidence type="ECO:0000313" key="6">
    <source>
        <dbReference type="Proteomes" id="UP001319874"/>
    </source>
</evidence>
<dbReference type="GO" id="GO:0016787">
    <property type="term" value="F:hydrolase activity"/>
    <property type="evidence" value="ECO:0007669"/>
    <property type="project" value="UniProtKB-KW"/>
</dbReference>
<dbReference type="PANTHER" id="PTHR43434:SF1">
    <property type="entry name" value="PHOSPHOGLYCOLATE PHOSPHATASE"/>
    <property type="match status" value="1"/>
</dbReference>
<name>A0ABM7U2X6_9BURK</name>
<comment type="catalytic activity">
    <reaction evidence="1">
        <text>2-phosphoglycolate + H2O = glycolate + phosphate</text>
        <dbReference type="Rhea" id="RHEA:14369"/>
        <dbReference type="ChEBI" id="CHEBI:15377"/>
        <dbReference type="ChEBI" id="CHEBI:29805"/>
        <dbReference type="ChEBI" id="CHEBI:43474"/>
        <dbReference type="ChEBI" id="CHEBI:58033"/>
        <dbReference type="EC" id="3.1.3.18"/>
    </reaction>
</comment>
<evidence type="ECO:0000256" key="4">
    <source>
        <dbReference type="ARBA" id="ARBA00013078"/>
    </source>
</evidence>
<keyword evidence="6" id="KW-1185">Reference proteome</keyword>
<reference evidence="5 6" key="1">
    <citation type="journal article" date="2022" name="Front. Microbiol.">
        <title>Identification and characterization of a novel class of self-sufficient cytochrome P450 hydroxylase involved in cyclohexanecarboxylate degradation in Paraburkholderia terrae strain KU-64.</title>
        <authorList>
            <person name="Yamamoto T."/>
            <person name="Hasegawa Y."/>
            <person name="Iwaki H."/>
        </authorList>
    </citation>
    <scope>NUCLEOTIDE SEQUENCE [LARGE SCALE GENOMIC DNA]</scope>
    <source>
        <strain evidence="5 6">KU-64</strain>
    </source>
</reference>
<proteinExistence type="inferred from homology"/>
<dbReference type="EC" id="3.1.3.18" evidence="4"/>
<gene>
    <name evidence="5" type="ORF">PTKU64_92930</name>
</gene>
<dbReference type="PRINTS" id="PR00413">
    <property type="entry name" value="HADHALOGNASE"/>
</dbReference>
<dbReference type="Gene3D" id="1.10.150.240">
    <property type="entry name" value="Putative phosphatase, domain 2"/>
    <property type="match status" value="1"/>
</dbReference>
<geneLocation type="plasmid" evidence="5 6">
    <name>pPT365</name>
</geneLocation>